<reference evidence="1 2" key="1">
    <citation type="submission" date="2022-01" db="EMBL/GenBank/DDBJ databases">
        <title>Whole genome-based taxonomy of the Shewanellaceae.</title>
        <authorList>
            <person name="Martin-Rodriguez A.J."/>
        </authorList>
    </citation>
    <scope>NUCLEOTIDE SEQUENCE [LARGE SCALE GENOMIC DNA]</scope>
    <source>
        <strain evidence="1 2">DSM 17177</strain>
    </source>
</reference>
<comment type="caution">
    <text evidence="1">The sequence shown here is derived from an EMBL/GenBank/DDBJ whole genome shotgun (WGS) entry which is preliminary data.</text>
</comment>
<protein>
    <submittedName>
        <fullName evidence="1">Uncharacterized protein</fullName>
    </submittedName>
</protein>
<evidence type="ECO:0000313" key="2">
    <source>
        <dbReference type="Proteomes" id="UP001203423"/>
    </source>
</evidence>
<sequence>MYQDDKSLQLQLDLDYKNRGLTELVNQYIRQHKAQVALNITQGDLPTLHYQLHQLLEQHC</sequence>
<accession>A0ABT0L763</accession>
<dbReference type="Proteomes" id="UP001203423">
    <property type="component" value="Unassembled WGS sequence"/>
</dbReference>
<gene>
    <name evidence="1" type="ORF">L2764_03130</name>
</gene>
<evidence type="ECO:0000313" key="1">
    <source>
        <dbReference type="EMBL" id="MCL1123500.1"/>
    </source>
</evidence>
<dbReference type="EMBL" id="JAKIKS010000007">
    <property type="protein sequence ID" value="MCL1123500.1"/>
    <property type="molecule type" value="Genomic_DNA"/>
</dbReference>
<proteinExistence type="predicted"/>
<organism evidence="1 2">
    <name type="scientific">Shewanella surugensis</name>
    <dbReference type="NCBI Taxonomy" id="212020"/>
    <lineage>
        <taxon>Bacteria</taxon>
        <taxon>Pseudomonadati</taxon>
        <taxon>Pseudomonadota</taxon>
        <taxon>Gammaproteobacteria</taxon>
        <taxon>Alteromonadales</taxon>
        <taxon>Shewanellaceae</taxon>
        <taxon>Shewanella</taxon>
    </lineage>
</organism>
<name>A0ABT0L763_9GAMM</name>
<keyword evidence="2" id="KW-1185">Reference proteome</keyword>